<proteinExistence type="predicted"/>
<comment type="caution">
    <text evidence="1">The sequence shown here is derived from an EMBL/GenBank/DDBJ whole genome shotgun (WGS) entry which is preliminary data.</text>
</comment>
<evidence type="ECO:0000313" key="1">
    <source>
        <dbReference type="EMBL" id="MET1254828.1"/>
    </source>
</evidence>
<organism evidence="1 2">
    <name type="scientific">Aliikangiella maris</name>
    <dbReference type="NCBI Taxonomy" id="3162458"/>
    <lineage>
        <taxon>Bacteria</taxon>
        <taxon>Pseudomonadati</taxon>
        <taxon>Pseudomonadota</taxon>
        <taxon>Gammaproteobacteria</taxon>
        <taxon>Oceanospirillales</taxon>
        <taxon>Pleioneaceae</taxon>
        <taxon>Aliikangiella</taxon>
    </lineage>
</organism>
<keyword evidence="2" id="KW-1185">Reference proteome</keyword>
<dbReference type="RefSeq" id="WP_353874445.1">
    <property type="nucleotide sequence ID" value="NZ_JBEVCJ010000006.1"/>
</dbReference>
<dbReference type="CDD" id="cd09736">
    <property type="entry name" value="Csy2_I-F"/>
    <property type="match status" value="1"/>
</dbReference>
<gene>
    <name evidence="1" type="primary">csy2</name>
    <name evidence="1" type="ORF">ABVT43_06815</name>
</gene>
<dbReference type="Proteomes" id="UP001548189">
    <property type="component" value="Unassembled WGS sequence"/>
</dbReference>
<sequence length="307" mass="34668">MEGIIVIRNIMVENANAIAGQTWGFPAISNFLGYVHALQRKLSTLTESDFSNLKLNGCGVICHQSQVHAYQASGYSEYVFSLTRNPLTKEAKSPSFVEEGRMHMTVSLVIGIDEFPDLSELEIQQLEQKVKSFAVTQRLAGGTITGLTSVKIKEIPDGSEKQEQQANFWLRTLLPGFALVNRTDLLVEHSKRFAESKTPQLDAWLDAASLNFDLDNQIKTKPYSGWIKPIAIGFNAISPLYKAGEIAKCRDETTPVQFVENIYSLGEWLSPHRIKKFEDIMWYYQTDLEKGTYLCQNNYQSQLEQSI</sequence>
<dbReference type="InterPro" id="IPR013398">
    <property type="entry name" value="CRISPR-assoc_prot_Csy2"/>
</dbReference>
<accession>A0ABV2BSU7</accession>
<dbReference type="NCBIfam" id="TIGR02565">
    <property type="entry name" value="cas_Csy2"/>
    <property type="match status" value="1"/>
</dbReference>
<dbReference type="EMBL" id="JBEVCJ010000006">
    <property type="protein sequence ID" value="MET1254828.1"/>
    <property type="molecule type" value="Genomic_DNA"/>
</dbReference>
<reference evidence="1 2" key="1">
    <citation type="submission" date="2024-06" db="EMBL/GenBank/DDBJ databases">
        <authorList>
            <person name="Li F."/>
        </authorList>
    </citation>
    <scope>NUCLEOTIDE SEQUENCE [LARGE SCALE GENOMIC DNA]</scope>
    <source>
        <strain evidence="1 2">GXAS 311</strain>
    </source>
</reference>
<protein>
    <submittedName>
        <fullName evidence="1">Type I-F CRISPR-associated protein Csy2</fullName>
    </submittedName>
</protein>
<dbReference type="Pfam" id="PF09614">
    <property type="entry name" value="Cas_Csy2"/>
    <property type="match status" value="1"/>
</dbReference>
<evidence type="ECO:0000313" key="2">
    <source>
        <dbReference type="Proteomes" id="UP001548189"/>
    </source>
</evidence>
<name>A0ABV2BSU7_9GAMM</name>